<dbReference type="AlphaFoldDB" id="A0A0F8ZSL7"/>
<reference evidence="1" key="1">
    <citation type="journal article" date="2015" name="Nature">
        <title>Complex archaea that bridge the gap between prokaryotes and eukaryotes.</title>
        <authorList>
            <person name="Spang A."/>
            <person name="Saw J.H."/>
            <person name="Jorgensen S.L."/>
            <person name="Zaremba-Niedzwiedzka K."/>
            <person name="Martijn J."/>
            <person name="Lind A.E."/>
            <person name="van Eijk R."/>
            <person name="Schleper C."/>
            <person name="Guy L."/>
            <person name="Ettema T.J."/>
        </authorList>
    </citation>
    <scope>NUCLEOTIDE SEQUENCE</scope>
</reference>
<organism evidence="1">
    <name type="scientific">marine sediment metagenome</name>
    <dbReference type="NCBI Taxonomy" id="412755"/>
    <lineage>
        <taxon>unclassified sequences</taxon>
        <taxon>metagenomes</taxon>
        <taxon>ecological metagenomes</taxon>
    </lineage>
</organism>
<dbReference type="EMBL" id="LAZR01058670">
    <property type="protein sequence ID" value="KKK69394.1"/>
    <property type="molecule type" value="Genomic_DNA"/>
</dbReference>
<accession>A0A0F8ZSL7</accession>
<gene>
    <name evidence="1" type="ORF">LCGC14_2934490</name>
</gene>
<sequence length="69" mass="8082">MGLILDSKSPHVGVEHRRESVVITLAYERMPDDEPDHIELETSDVPALIEMLKEVMDRELYRELDEHRP</sequence>
<evidence type="ECO:0000313" key="1">
    <source>
        <dbReference type="EMBL" id="KKK69394.1"/>
    </source>
</evidence>
<name>A0A0F8ZSL7_9ZZZZ</name>
<comment type="caution">
    <text evidence="1">The sequence shown here is derived from an EMBL/GenBank/DDBJ whole genome shotgun (WGS) entry which is preliminary data.</text>
</comment>
<proteinExistence type="predicted"/>
<protein>
    <submittedName>
        <fullName evidence="1">Uncharacterized protein</fullName>
    </submittedName>
</protein>